<evidence type="ECO:0000256" key="17">
    <source>
        <dbReference type="ARBA" id="ARBA00023296"/>
    </source>
</evidence>
<dbReference type="Pfam" id="PF00761">
    <property type="entry name" value="Polyoma_coat2"/>
    <property type="match status" value="2"/>
</dbReference>
<dbReference type="GO" id="GO:0003677">
    <property type="term" value="F:DNA binding"/>
    <property type="evidence" value="ECO:0007669"/>
    <property type="project" value="UniProtKB-KW"/>
</dbReference>
<dbReference type="InterPro" id="IPR001070">
    <property type="entry name" value="Polyoma_coat_VP2"/>
</dbReference>
<keyword evidence="20" id="KW-1185">Reference proteome</keyword>
<dbReference type="EMBL" id="KF954417">
    <property type="protein sequence ID" value="AHZ11643.1"/>
    <property type="molecule type" value="Genomic_DNA"/>
</dbReference>
<dbReference type="RefSeq" id="YP_009030018.1">
    <property type="nucleotide sequence ID" value="NC_024118.1"/>
</dbReference>
<evidence type="ECO:0000256" key="1">
    <source>
        <dbReference type="ARBA" id="ARBA00004147"/>
    </source>
</evidence>
<keyword evidence="13" id="KW-0238">DNA-binding</keyword>
<sequence>MGGLLSSLVDMIVMATELSAASGLTMEALLTGEALAALETEVFSLMTVEGLSGIEALAQLGWTAEQFSNMAFISTTFSNAIGYGVLFQTVSGISSLISAGIRLGTSVSSVNRHQTEQELETIFGKIAHLIHVNLAFHLNPFNWCESIGGTVPTEFNFLSLDQLSKLGVVIENGRWVIQTTPSFDPMFESGILIERYEPPGGAYQRATPDWMLPLILRLNGASQEKTPVCPTK</sequence>
<comment type="subcellular location">
    <subcellularLocation>
        <location evidence="3">Host endoplasmic reticulum membrane</location>
    </subcellularLocation>
    <subcellularLocation>
        <location evidence="1">Host nucleus</location>
    </subcellularLocation>
    <subcellularLocation>
        <location evidence="2">Virion</location>
    </subcellularLocation>
</comment>
<dbReference type="Proteomes" id="UP000145802">
    <property type="component" value="Segment"/>
</dbReference>
<evidence type="ECO:0000256" key="16">
    <source>
        <dbReference type="ARBA" id="ARBA00023288"/>
    </source>
</evidence>
<keyword evidence="7" id="KW-0167">Capsid protein</keyword>
<evidence type="ECO:0000256" key="4">
    <source>
        <dbReference type="ARBA" id="ARBA00006444"/>
    </source>
</evidence>
<evidence type="ECO:0000256" key="2">
    <source>
        <dbReference type="ARBA" id="ARBA00004328"/>
    </source>
</evidence>
<evidence type="ECO:0000256" key="10">
    <source>
        <dbReference type="ARBA" id="ARBA00022844"/>
    </source>
</evidence>
<dbReference type="GO" id="GO:0046718">
    <property type="term" value="P:symbiont entry into host cell"/>
    <property type="evidence" value="ECO:0007669"/>
    <property type="project" value="UniProtKB-KW"/>
</dbReference>
<accession>A0A024B5E3</accession>
<comment type="similarity">
    <text evidence="4">Belongs to the polyomaviruses capsid protein VP2 family.</text>
</comment>
<evidence type="ECO:0000256" key="7">
    <source>
        <dbReference type="ARBA" id="ARBA00022561"/>
    </source>
</evidence>
<evidence type="ECO:0000256" key="18">
    <source>
        <dbReference type="ARBA" id="ARBA00031865"/>
    </source>
</evidence>
<organism evidence="19 20">
    <name type="scientific">New Jersey polyomavirus-2013</name>
    <dbReference type="NCBI Taxonomy" id="1497391"/>
    <lineage>
        <taxon>Viruses</taxon>
        <taxon>Monodnaviria</taxon>
        <taxon>Shotokuvirae</taxon>
        <taxon>Cossaviricota</taxon>
        <taxon>Papovaviricetes</taxon>
        <taxon>Sepolyvirales</taxon>
        <taxon>Polyomaviridae</taxon>
        <taxon>Alphapolyomavirus</taxon>
        <taxon>Alphapolyomavirus terdecihominis</taxon>
    </lineage>
</organism>
<keyword evidence="8" id="KW-1048">Host nucleus</keyword>
<evidence type="ECO:0000313" key="20">
    <source>
        <dbReference type="Proteomes" id="UP000145802"/>
    </source>
</evidence>
<reference evidence="19 20" key="1">
    <citation type="journal article" date="2014" name="J. Infect. Dis.">
        <title>Identification of a novel polyomavirus in a pancreatic transplant recipient with retinal blindness and vasculitic myopathy.</title>
        <authorList>
            <person name="Mishra N."/>
            <person name="Pereira M."/>
            <person name="Rhodes R.H."/>
            <person name="An P."/>
            <person name="Pipas J.M."/>
            <person name="Jain K."/>
            <person name="Kapoor A."/>
            <person name="Briese T."/>
            <person name="Faust P.L."/>
            <person name="Lipkin W.I."/>
        </authorList>
    </citation>
    <scope>NUCLEOTIDE SEQUENCE [LARGE SCALE GENOMIC DNA]</scope>
    <source>
        <strain evidence="19">NJ-PyV-2013</strain>
    </source>
</reference>
<keyword evidence="16" id="KW-0449">Lipoprotein</keyword>
<evidence type="ECO:0000256" key="15">
    <source>
        <dbReference type="ARBA" id="ARBA00023184"/>
    </source>
</evidence>
<evidence type="ECO:0000256" key="5">
    <source>
        <dbReference type="ARBA" id="ARBA00022269"/>
    </source>
</evidence>
<evidence type="ECO:0000256" key="12">
    <source>
        <dbReference type="ARBA" id="ARBA00022921"/>
    </source>
</evidence>
<dbReference type="GO" id="GO:0043657">
    <property type="term" value="C:host cell"/>
    <property type="evidence" value="ECO:0007669"/>
    <property type="project" value="GOC"/>
</dbReference>
<keyword evidence="14" id="KW-0472">Membrane</keyword>
<evidence type="ECO:0000256" key="3">
    <source>
        <dbReference type="ARBA" id="ARBA00004625"/>
    </source>
</evidence>
<name>A0A024B5E3_9POLY</name>
<evidence type="ECO:0000256" key="14">
    <source>
        <dbReference type="ARBA" id="ARBA00023136"/>
    </source>
</evidence>
<protein>
    <recommendedName>
        <fullName evidence="5">Minor capsid protein VP2</fullName>
    </recommendedName>
    <alternativeName>
        <fullName evidence="18">Minor structural protein VP2</fullName>
    </alternativeName>
</protein>
<evidence type="ECO:0000256" key="9">
    <source>
        <dbReference type="ARBA" id="ARBA00022707"/>
    </source>
</evidence>
<evidence type="ECO:0000256" key="13">
    <source>
        <dbReference type="ARBA" id="ARBA00023125"/>
    </source>
</evidence>
<dbReference type="GeneID" id="19394662"/>
<keyword evidence="17" id="KW-1160">Virus entry into host cell</keyword>
<dbReference type="GO" id="GO:0005198">
    <property type="term" value="F:structural molecule activity"/>
    <property type="evidence" value="ECO:0007669"/>
    <property type="project" value="InterPro"/>
</dbReference>
<keyword evidence="9" id="KW-0519">Myristate</keyword>
<evidence type="ECO:0000313" key="19">
    <source>
        <dbReference type="EMBL" id="AHZ11643.1"/>
    </source>
</evidence>
<keyword evidence="11" id="KW-1043">Host membrane</keyword>
<keyword evidence="6" id="KW-1163">Viral penetration into host nucleus</keyword>
<proteinExistence type="inferred from homology"/>
<dbReference type="GO" id="GO:0042025">
    <property type="term" value="C:host cell nucleus"/>
    <property type="evidence" value="ECO:0007669"/>
    <property type="project" value="UniProtKB-SubCell"/>
</dbReference>
<dbReference type="KEGG" id="vg:19394662"/>
<evidence type="ECO:0000256" key="11">
    <source>
        <dbReference type="ARBA" id="ARBA00022870"/>
    </source>
</evidence>
<keyword evidence="15" id="KW-1038">Host endoplasmic reticulum</keyword>
<dbReference type="GO" id="GO:0044167">
    <property type="term" value="C:host cell endoplasmic reticulum membrane"/>
    <property type="evidence" value="ECO:0007669"/>
    <property type="project" value="UniProtKB-SubCell"/>
</dbReference>
<dbReference type="GO" id="GO:0075732">
    <property type="term" value="P:viral penetration into host nucleus"/>
    <property type="evidence" value="ECO:0007669"/>
    <property type="project" value="UniProtKB-KW"/>
</dbReference>
<gene>
    <name evidence="19" type="primary">VP2</name>
</gene>
<keyword evidence="12" id="KW-0426">Late protein</keyword>
<evidence type="ECO:0000256" key="8">
    <source>
        <dbReference type="ARBA" id="ARBA00022562"/>
    </source>
</evidence>
<dbReference type="OrthoDB" id="6378at10239"/>
<evidence type="ECO:0000256" key="6">
    <source>
        <dbReference type="ARBA" id="ARBA00022524"/>
    </source>
</evidence>
<keyword evidence="10" id="KW-0946">Virion</keyword>
<dbReference type="GO" id="GO:0019028">
    <property type="term" value="C:viral capsid"/>
    <property type="evidence" value="ECO:0007669"/>
    <property type="project" value="UniProtKB-KW"/>
</dbReference>